<dbReference type="OrthoDB" id="10314101at2759"/>
<name>A0A0D2HS48_CLAB1</name>
<sequence length="196" mass="22820">MSESNISTNAWQRCSDMGLSNIEFTELTKYINTSTLERLPEDKSWLIPLCVIQNDRLCKMRFMYQSLDQFVELIHESAMYEIRDVFVQSAVRVNPWMGLLMEESGLKSMDAIMYMDWNMEKPVIGLSGWTLRRRARNYLIAAATSHSIKILYERVMVGPVSILKMDEYTDSNSHELLTRIWHESRNSHGSRNIGVN</sequence>
<evidence type="ECO:0000313" key="2">
    <source>
        <dbReference type="Proteomes" id="UP000053789"/>
    </source>
</evidence>
<dbReference type="GeneID" id="27705029"/>
<proteinExistence type="predicted"/>
<dbReference type="EMBL" id="KN847005">
    <property type="protein sequence ID" value="KIW87199.1"/>
    <property type="molecule type" value="Genomic_DNA"/>
</dbReference>
<dbReference type="VEuPathDB" id="FungiDB:Z519_12101"/>
<dbReference type="RefSeq" id="XP_016613868.1">
    <property type="nucleotide sequence ID" value="XM_016769809.1"/>
</dbReference>
<dbReference type="AlphaFoldDB" id="A0A0D2HS48"/>
<dbReference type="HOGENOM" id="CLU_1390067_0_0_1"/>
<reference evidence="1" key="1">
    <citation type="submission" date="2015-01" db="EMBL/GenBank/DDBJ databases">
        <title>The Genome Sequence of Cladophialophora bantiana CBS 173.52.</title>
        <authorList>
            <consortium name="The Broad Institute Genomics Platform"/>
            <person name="Cuomo C."/>
            <person name="de Hoog S."/>
            <person name="Gorbushina A."/>
            <person name="Stielow B."/>
            <person name="Teixiera M."/>
            <person name="Abouelleil A."/>
            <person name="Chapman S.B."/>
            <person name="Priest M."/>
            <person name="Young S.K."/>
            <person name="Wortman J."/>
            <person name="Nusbaum C."/>
            <person name="Birren B."/>
        </authorList>
    </citation>
    <scope>NUCLEOTIDE SEQUENCE [LARGE SCALE GENOMIC DNA]</scope>
    <source>
        <strain evidence="1">CBS 173.52</strain>
    </source>
</reference>
<gene>
    <name evidence="1" type="ORF">Z519_12101</name>
</gene>
<evidence type="ECO:0000313" key="1">
    <source>
        <dbReference type="EMBL" id="KIW87199.1"/>
    </source>
</evidence>
<accession>A0A0D2HS48</accession>
<dbReference type="Proteomes" id="UP000053789">
    <property type="component" value="Unassembled WGS sequence"/>
</dbReference>
<protein>
    <submittedName>
        <fullName evidence="1">Uncharacterized protein</fullName>
    </submittedName>
</protein>
<keyword evidence="2" id="KW-1185">Reference proteome</keyword>
<organism evidence="1 2">
    <name type="scientific">Cladophialophora bantiana (strain ATCC 10958 / CBS 173.52 / CDC B-1940 / NIH 8579)</name>
    <name type="common">Xylohypha bantiana</name>
    <dbReference type="NCBI Taxonomy" id="1442370"/>
    <lineage>
        <taxon>Eukaryota</taxon>
        <taxon>Fungi</taxon>
        <taxon>Dikarya</taxon>
        <taxon>Ascomycota</taxon>
        <taxon>Pezizomycotina</taxon>
        <taxon>Eurotiomycetes</taxon>
        <taxon>Chaetothyriomycetidae</taxon>
        <taxon>Chaetothyriales</taxon>
        <taxon>Herpotrichiellaceae</taxon>
        <taxon>Cladophialophora</taxon>
    </lineage>
</organism>